<dbReference type="AlphaFoldDB" id="A0ABD2VVJ2"/>
<proteinExistence type="predicted"/>
<organism evidence="1 2">
    <name type="scientific">Trichogramma kaykai</name>
    <dbReference type="NCBI Taxonomy" id="54128"/>
    <lineage>
        <taxon>Eukaryota</taxon>
        <taxon>Metazoa</taxon>
        <taxon>Ecdysozoa</taxon>
        <taxon>Arthropoda</taxon>
        <taxon>Hexapoda</taxon>
        <taxon>Insecta</taxon>
        <taxon>Pterygota</taxon>
        <taxon>Neoptera</taxon>
        <taxon>Endopterygota</taxon>
        <taxon>Hymenoptera</taxon>
        <taxon>Apocrita</taxon>
        <taxon>Proctotrupomorpha</taxon>
        <taxon>Chalcidoidea</taxon>
        <taxon>Trichogrammatidae</taxon>
        <taxon>Trichogramma</taxon>
    </lineage>
</organism>
<evidence type="ECO:0000313" key="1">
    <source>
        <dbReference type="EMBL" id="KAL3384756.1"/>
    </source>
</evidence>
<name>A0ABD2VVJ2_9HYME</name>
<gene>
    <name evidence="1" type="ORF">TKK_019569</name>
</gene>
<reference evidence="1 2" key="1">
    <citation type="journal article" date="2024" name="bioRxiv">
        <title>A reference genome for Trichogramma kaykai: A tiny desert-dwelling parasitoid wasp with competing sex-ratio distorters.</title>
        <authorList>
            <person name="Culotta J."/>
            <person name="Lindsey A.R."/>
        </authorList>
    </citation>
    <scope>NUCLEOTIDE SEQUENCE [LARGE SCALE GENOMIC DNA]</scope>
    <source>
        <strain evidence="1 2">KSX58</strain>
    </source>
</reference>
<dbReference type="EMBL" id="JBJJXI010000169">
    <property type="protein sequence ID" value="KAL3384756.1"/>
    <property type="molecule type" value="Genomic_DNA"/>
</dbReference>
<dbReference type="Proteomes" id="UP001627154">
    <property type="component" value="Unassembled WGS sequence"/>
</dbReference>
<keyword evidence="2" id="KW-1185">Reference proteome</keyword>
<evidence type="ECO:0000313" key="2">
    <source>
        <dbReference type="Proteomes" id="UP001627154"/>
    </source>
</evidence>
<protein>
    <submittedName>
        <fullName evidence="1">Uncharacterized protein</fullName>
    </submittedName>
</protein>
<comment type="caution">
    <text evidence="1">The sequence shown here is derived from an EMBL/GenBank/DDBJ whole genome shotgun (WGS) entry which is preliminary data.</text>
</comment>
<sequence>MITIFMQNESYQNVYIIRDTIFDDGGKRWKKHFEDTGTRLRTDVNFQARLNRGSSPTKNGKASVCTAAAAADTLGTHYTASFYARCGIIA</sequence>
<accession>A0ABD2VVJ2</accession>